<evidence type="ECO:0000256" key="3">
    <source>
        <dbReference type="ARBA" id="ARBA00022448"/>
    </source>
</evidence>
<dbReference type="RefSeq" id="WP_216127716.1">
    <property type="nucleotide sequence ID" value="NZ_CP064782.1"/>
</dbReference>
<name>A0A975XUY6_9RHOO</name>
<evidence type="ECO:0000259" key="9">
    <source>
        <dbReference type="PROSITE" id="PS50850"/>
    </source>
</evidence>
<dbReference type="PROSITE" id="PS50850">
    <property type="entry name" value="MFS"/>
    <property type="match status" value="1"/>
</dbReference>
<reference evidence="10" key="1">
    <citation type="submission" date="2020-11" db="EMBL/GenBank/DDBJ databases">
        <title>Azospira inquinata sp. nov.</title>
        <authorList>
            <person name="Moe W.M."/>
            <person name="Mikes M.C."/>
        </authorList>
    </citation>
    <scope>NUCLEOTIDE SEQUENCE</scope>
    <source>
        <strain evidence="10">Azo-3</strain>
    </source>
</reference>
<feature type="transmembrane region" description="Helical" evidence="8">
    <location>
        <begin position="160"/>
        <end position="181"/>
    </location>
</feature>
<feature type="transmembrane region" description="Helical" evidence="8">
    <location>
        <begin position="305"/>
        <end position="333"/>
    </location>
</feature>
<feature type="transmembrane region" description="Helical" evidence="8">
    <location>
        <begin position="187"/>
        <end position="209"/>
    </location>
</feature>
<evidence type="ECO:0000256" key="1">
    <source>
        <dbReference type="ARBA" id="ARBA00004651"/>
    </source>
</evidence>
<evidence type="ECO:0000256" key="7">
    <source>
        <dbReference type="ARBA" id="ARBA00023136"/>
    </source>
</evidence>
<dbReference type="KEGG" id="aiq:Azoinq_01190"/>
<evidence type="ECO:0000256" key="5">
    <source>
        <dbReference type="ARBA" id="ARBA00022692"/>
    </source>
</evidence>
<comment type="subcellular location">
    <subcellularLocation>
        <location evidence="1">Cell membrane</location>
        <topology evidence="1">Multi-pass membrane protein</topology>
    </subcellularLocation>
</comment>
<feature type="transmembrane region" description="Helical" evidence="8">
    <location>
        <begin position="100"/>
        <end position="120"/>
    </location>
</feature>
<evidence type="ECO:0000256" key="8">
    <source>
        <dbReference type="SAM" id="Phobius"/>
    </source>
</evidence>
<keyword evidence="3" id="KW-0813">Transport</keyword>
<evidence type="ECO:0000256" key="4">
    <source>
        <dbReference type="ARBA" id="ARBA00022475"/>
    </source>
</evidence>
<organism evidence="10 11">
    <name type="scientific">Azospira inquinata</name>
    <dbReference type="NCBI Taxonomy" id="2785627"/>
    <lineage>
        <taxon>Bacteria</taxon>
        <taxon>Pseudomonadati</taxon>
        <taxon>Pseudomonadota</taxon>
        <taxon>Betaproteobacteria</taxon>
        <taxon>Rhodocyclales</taxon>
        <taxon>Rhodocyclaceae</taxon>
        <taxon>Azospira</taxon>
    </lineage>
</organism>
<dbReference type="GO" id="GO:0005886">
    <property type="term" value="C:plasma membrane"/>
    <property type="evidence" value="ECO:0007669"/>
    <property type="project" value="UniProtKB-SubCell"/>
</dbReference>
<gene>
    <name evidence="10" type="ORF">Azoinq_01190</name>
</gene>
<evidence type="ECO:0000313" key="10">
    <source>
        <dbReference type="EMBL" id="QWT49264.1"/>
    </source>
</evidence>
<evidence type="ECO:0000256" key="6">
    <source>
        <dbReference type="ARBA" id="ARBA00022989"/>
    </source>
</evidence>
<feature type="transmembrane region" description="Helical" evidence="8">
    <location>
        <begin position="271"/>
        <end position="293"/>
    </location>
</feature>
<keyword evidence="6 8" id="KW-1133">Transmembrane helix</keyword>
<feature type="transmembrane region" description="Helical" evidence="8">
    <location>
        <begin position="126"/>
        <end position="148"/>
    </location>
</feature>
<keyword evidence="11" id="KW-1185">Reference proteome</keyword>
<proteinExistence type="inferred from homology"/>
<dbReference type="InterPro" id="IPR011701">
    <property type="entry name" value="MFS"/>
</dbReference>
<accession>A0A975XUY6</accession>
<feature type="transmembrane region" description="Helical" evidence="8">
    <location>
        <begin position="389"/>
        <end position="407"/>
    </location>
</feature>
<sequence>MPSSSVTLPGVGGVPPSAAVSHPGILPGTREYRNTILALFLVGFASFSLIYCVQPLLPEFARDFRVSPAQSSLALSLTTGLLALSIFAAGAYSQGVSRRALMCTSTLLGAACNIAAALAPNWHTMLAARALEGVVLGGVPAVAMAYLGEEMAPGHLGKAMGFYVAGTALGAMMGRVGMGLLTEFDSWRGAMGILGALGLLATAGFVWLLPPSRHFTPKPGFDLSFHLAAWGQHLRNPKLLRLFGGGFTLTSVFVTLFNYASFRLSQPPYGLGQTACAMIFLTYAFGVFSSSAAGSLADKMGRRPVILMGFLLMLAGLALTLFSSLFILITGIALVTAGYFIAHSVVSGSIGPLAGLTKGHASSLYLLFYYMGSSITGSVGGWFWQHGGWPGVCALTGAMGLLGLVLTRVRTED</sequence>
<evidence type="ECO:0000313" key="11">
    <source>
        <dbReference type="Proteomes" id="UP000683428"/>
    </source>
</evidence>
<dbReference type="PANTHER" id="PTHR43271:SF1">
    <property type="entry name" value="INNER MEMBRANE TRANSPORT PROTEIN YNFM"/>
    <property type="match status" value="1"/>
</dbReference>
<keyword evidence="4" id="KW-1003">Cell membrane</keyword>
<dbReference type="Proteomes" id="UP000683428">
    <property type="component" value="Chromosome"/>
</dbReference>
<feature type="transmembrane region" description="Helical" evidence="8">
    <location>
        <begin position="69"/>
        <end position="88"/>
    </location>
</feature>
<dbReference type="Pfam" id="PF07690">
    <property type="entry name" value="MFS_1"/>
    <property type="match status" value="1"/>
</dbReference>
<dbReference type="EMBL" id="CP064782">
    <property type="protein sequence ID" value="QWT49264.1"/>
    <property type="molecule type" value="Genomic_DNA"/>
</dbReference>
<protein>
    <submittedName>
        <fullName evidence="10">MFS transporter</fullName>
    </submittedName>
</protein>
<dbReference type="GO" id="GO:0022857">
    <property type="term" value="F:transmembrane transporter activity"/>
    <property type="evidence" value="ECO:0007669"/>
    <property type="project" value="InterPro"/>
</dbReference>
<dbReference type="CDD" id="cd17324">
    <property type="entry name" value="MFS_NepI_like"/>
    <property type="match status" value="1"/>
</dbReference>
<feature type="transmembrane region" description="Helical" evidence="8">
    <location>
        <begin position="364"/>
        <end position="383"/>
    </location>
</feature>
<dbReference type="AlphaFoldDB" id="A0A975XUY6"/>
<evidence type="ECO:0000256" key="2">
    <source>
        <dbReference type="ARBA" id="ARBA00008335"/>
    </source>
</evidence>
<feature type="transmembrane region" description="Helical" evidence="8">
    <location>
        <begin position="239"/>
        <end position="259"/>
    </location>
</feature>
<comment type="similarity">
    <text evidence="2">Belongs to the major facilitator superfamily.</text>
</comment>
<dbReference type="InterPro" id="IPR020846">
    <property type="entry name" value="MFS_dom"/>
</dbReference>
<keyword evidence="7 8" id="KW-0472">Membrane</keyword>
<feature type="domain" description="Major facilitator superfamily (MFS) profile" evidence="9">
    <location>
        <begin position="31"/>
        <end position="413"/>
    </location>
</feature>
<feature type="transmembrane region" description="Helical" evidence="8">
    <location>
        <begin position="36"/>
        <end position="57"/>
    </location>
</feature>
<feature type="transmembrane region" description="Helical" evidence="8">
    <location>
        <begin position="339"/>
        <end position="357"/>
    </location>
</feature>
<keyword evidence="5 8" id="KW-0812">Transmembrane</keyword>
<dbReference type="PANTHER" id="PTHR43271">
    <property type="entry name" value="BLL2771 PROTEIN"/>
    <property type="match status" value="1"/>
</dbReference>